<evidence type="ECO:0000313" key="2">
    <source>
        <dbReference type="EMBL" id="POW12835.1"/>
    </source>
</evidence>
<sequence>MSQEKPNPVTFIPFPVDIQTHPSPPTTEFTIPSDILIQITQLPAAQKIPIPPALSPVPSGSIKPPASSIDPLAAISKPSTDLLEGIFDEDNRMS</sequence>
<dbReference type="EMBL" id="PKSM01000101">
    <property type="protein sequence ID" value="POW12835.1"/>
    <property type="molecule type" value="Genomic_DNA"/>
</dbReference>
<protein>
    <submittedName>
        <fullName evidence="2">Uncharacterized protein</fullName>
    </submittedName>
</protein>
<reference evidence="2 3" key="1">
    <citation type="submission" date="2017-12" db="EMBL/GenBank/DDBJ databases">
        <title>Gene loss provides genomic basis for host adaptation in cereal stripe rust fungi.</title>
        <authorList>
            <person name="Xia C."/>
        </authorList>
    </citation>
    <scope>NUCLEOTIDE SEQUENCE [LARGE SCALE GENOMIC DNA]</scope>
    <source>
        <strain evidence="2 3">93TX-2</strain>
    </source>
</reference>
<comment type="caution">
    <text evidence="2">The sequence shown here is derived from an EMBL/GenBank/DDBJ whole genome shotgun (WGS) entry which is preliminary data.</text>
</comment>
<dbReference type="VEuPathDB" id="FungiDB:PSTT_00920"/>
<evidence type="ECO:0000256" key="1">
    <source>
        <dbReference type="SAM" id="MobiDB-lite"/>
    </source>
</evidence>
<dbReference type="AlphaFoldDB" id="A0A2S4VTI6"/>
<organism evidence="2 3">
    <name type="scientific">Puccinia striiformis</name>
    <dbReference type="NCBI Taxonomy" id="27350"/>
    <lineage>
        <taxon>Eukaryota</taxon>
        <taxon>Fungi</taxon>
        <taxon>Dikarya</taxon>
        <taxon>Basidiomycota</taxon>
        <taxon>Pucciniomycotina</taxon>
        <taxon>Pucciniomycetes</taxon>
        <taxon>Pucciniales</taxon>
        <taxon>Pucciniaceae</taxon>
        <taxon>Puccinia</taxon>
    </lineage>
</organism>
<dbReference type="VEuPathDB" id="FungiDB:PSHT_07942"/>
<name>A0A2S4VTI6_9BASI</name>
<dbReference type="Proteomes" id="UP000238274">
    <property type="component" value="Unassembled WGS sequence"/>
</dbReference>
<feature type="region of interest" description="Disordered" evidence="1">
    <location>
        <begin position="1"/>
        <end position="25"/>
    </location>
</feature>
<reference evidence="3" key="2">
    <citation type="journal article" date="2018" name="BMC Genomics">
        <title>Genomic insights into host adaptation between the wheat stripe rust pathogen (Puccinia striiformis f. sp. tritici) and the barley stripe rust pathogen (Puccinia striiformis f. sp. hordei).</title>
        <authorList>
            <person name="Xia C."/>
            <person name="Wang M."/>
            <person name="Yin C."/>
            <person name="Cornejo O.E."/>
            <person name="Hulbert S.H."/>
            <person name="Chen X."/>
        </authorList>
    </citation>
    <scope>NUCLEOTIDE SEQUENCE [LARGE SCALE GENOMIC DNA]</scope>
    <source>
        <strain evidence="3">93TX-2</strain>
    </source>
</reference>
<proteinExistence type="predicted"/>
<evidence type="ECO:0000313" key="3">
    <source>
        <dbReference type="Proteomes" id="UP000238274"/>
    </source>
</evidence>
<gene>
    <name evidence="2" type="ORF">PSHT_07942</name>
</gene>
<feature type="region of interest" description="Disordered" evidence="1">
    <location>
        <begin position="51"/>
        <end position="73"/>
    </location>
</feature>
<reference evidence="3" key="3">
    <citation type="journal article" date="2018" name="Mol. Plant Microbe Interact.">
        <title>Genome sequence resources for the wheat stripe rust pathogen (Puccinia striiformis f. sp. tritici) and the barley stripe rust pathogen (Puccinia striiformis f. sp. hordei).</title>
        <authorList>
            <person name="Xia C."/>
            <person name="Wang M."/>
            <person name="Yin C."/>
            <person name="Cornejo O.E."/>
            <person name="Hulbert S.H."/>
            <person name="Chen X."/>
        </authorList>
    </citation>
    <scope>NUCLEOTIDE SEQUENCE [LARGE SCALE GENOMIC DNA]</scope>
    <source>
        <strain evidence="3">93TX-2</strain>
    </source>
</reference>
<accession>A0A2S4VTI6</accession>
<keyword evidence="3" id="KW-1185">Reference proteome</keyword>